<evidence type="ECO:0000256" key="2">
    <source>
        <dbReference type="SAM" id="MobiDB-lite"/>
    </source>
</evidence>
<name>A0ABS2KZP7_9NOCA</name>
<feature type="domain" description="Lsr2 dimerization" evidence="3">
    <location>
        <begin position="4"/>
        <end position="60"/>
    </location>
</feature>
<gene>
    <name evidence="5" type="ORF">JOE42_003828</name>
</gene>
<evidence type="ECO:0008006" key="7">
    <source>
        <dbReference type="Google" id="ProtNLM"/>
    </source>
</evidence>
<evidence type="ECO:0000256" key="1">
    <source>
        <dbReference type="ARBA" id="ARBA00023125"/>
    </source>
</evidence>
<feature type="region of interest" description="Disordered" evidence="2">
    <location>
        <begin position="58"/>
        <end position="85"/>
    </location>
</feature>
<protein>
    <recommendedName>
        <fullName evidence="7">Lsr2 family protein</fullName>
    </recommendedName>
</protein>
<proteinExistence type="predicted"/>
<dbReference type="InterPro" id="IPR055370">
    <property type="entry name" value="Lsr2_DNA-bd"/>
</dbReference>
<dbReference type="Pfam" id="PF11774">
    <property type="entry name" value="Lsr2"/>
    <property type="match status" value="1"/>
</dbReference>
<dbReference type="EMBL" id="JAFBBK010000001">
    <property type="protein sequence ID" value="MBM7417095.1"/>
    <property type="molecule type" value="Genomic_DNA"/>
</dbReference>
<evidence type="ECO:0000259" key="3">
    <source>
        <dbReference type="Pfam" id="PF11774"/>
    </source>
</evidence>
<organism evidence="5 6">
    <name type="scientific">Rhodococcoides corynebacterioides</name>
    <dbReference type="NCBI Taxonomy" id="53972"/>
    <lineage>
        <taxon>Bacteria</taxon>
        <taxon>Bacillati</taxon>
        <taxon>Actinomycetota</taxon>
        <taxon>Actinomycetes</taxon>
        <taxon>Mycobacteriales</taxon>
        <taxon>Nocardiaceae</taxon>
        <taxon>Rhodococcoides</taxon>
    </lineage>
</organism>
<dbReference type="Pfam" id="PF23359">
    <property type="entry name" value="Lsr2_DNA-bd"/>
    <property type="match status" value="1"/>
</dbReference>
<dbReference type="InterPro" id="IPR042261">
    <property type="entry name" value="Lsr2-like_dimerization"/>
</dbReference>
<sequence>MRRMVKKVTVTLVDDVDNVPADETVSIGLDGTWFELDLSNSNADELRKVMDQWIQHARRVSTRTTGGGSAASSSGGTRTRGAADRARSAAIREWARAQGFEISARGRISSEIVRAWELSS</sequence>
<keyword evidence="6" id="KW-1185">Reference proteome</keyword>
<dbReference type="Gene3D" id="3.30.60.230">
    <property type="entry name" value="Lsr2, dimerization domain"/>
    <property type="match status" value="1"/>
</dbReference>
<dbReference type="InterPro" id="IPR036625">
    <property type="entry name" value="E3-bd_dom_sf"/>
</dbReference>
<evidence type="ECO:0000313" key="5">
    <source>
        <dbReference type="EMBL" id="MBM7417095.1"/>
    </source>
</evidence>
<dbReference type="Gene3D" id="4.10.320.10">
    <property type="entry name" value="E3-binding domain"/>
    <property type="match status" value="1"/>
</dbReference>
<accession>A0ABS2KZP7</accession>
<feature type="compositionally biased region" description="Low complexity" evidence="2">
    <location>
        <begin position="70"/>
        <end position="80"/>
    </location>
</feature>
<dbReference type="Proteomes" id="UP000703038">
    <property type="component" value="Unassembled WGS sequence"/>
</dbReference>
<evidence type="ECO:0000313" key="6">
    <source>
        <dbReference type="Proteomes" id="UP000703038"/>
    </source>
</evidence>
<comment type="caution">
    <text evidence="5">The sequence shown here is derived from an EMBL/GenBank/DDBJ whole genome shotgun (WGS) entry which is preliminary data.</text>
</comment>
<evidence type="ECO:0000259" key="4">
    <source>
        <dbReference type="Pfam" id="PF23359"/>
    </source>
</evidence>
<dbReference type="InterPro" id="IPR024412">
    <property type="entry name" value="Lsr2_dim_dom"/>
</dbReference>
<reference evidence="5 6" key="1">
    <citation type="submission" date="2021-01" db="EMBL/GenBank/DDBJ databases">
        <title>Genomics of switchgrass bacterial isolates.</title>
        <authorList>
            <person name="Shade A."/>
        </authorList>
    </citation>
    <scope>NUCLEOTIDE SEQUENCE [LARGE SCALE GENOMIC DNA]</scope>
    <source>
        <strain evidence="5 6">PvP111</strain>
    </source>
</reference>
<feature type="domain" description="Lsr2 DNA-binding" evidence="4">
    <location>
        <begin position="83"/>
        <end position="117"/>
    </location>
</feature>
<keyword evidence="1" id="KW-0238">DNA-binding</keyword>